<dbReference type="Gene3D" id="1.20.1440.240">
    <property type="match status" value="1"/>
</dbReference>
<dbReference type="PROSITE" id="PS51318">
    <property type="entry name" value="TAT"/>
    <property type="match status" value="1"/>
</dbReference>
<organism evidence="2 3">
    <name type="scientific">Kitasatospora herbaricolor</name>
    <dbReference type="NCBI Taxonomy" id="68217"/>
    <lineage>
        <taxon>Bacteria</taxon>
        <taxon>Bacillati</taxon>
        <taxon>Actinomycetota</taxon>
        <taxon>Actinomycetes</taxon>
        <taxon>Kitasatosporales</taxon>
        <taxon>Streptomycetaceae</taxon>
        <taxon>Kitasatospora</taxon>
    </lineage>
</organism>
<gene>
    <name evidence="2" type="ORF">OG469_25180</name>
</gene>
<dbReference type="PRINTS" id="PR00419">
    <property type="entry name" value="ADXRDTASE"/>
</dbReference>
<dbReference type="SUPFAM" id="SSF54373">
    <property type="entry name" value="FAD-linked reductases, C-terminal domain"/>
    <property type="match status" value="1"/>
</dbReference>
<dbReference type="InterPro" id="IPR050281">
    <property type="entry name" value="Flavin_monoamine_oxidase"/>
</dbReference>
<accession>A0ABZ1WCL5</accession>
<evidence type="ECO:0000313" key="3">
    <source>
        <dbReference type="Proteomes" id="UP001432014"/>
    </source>
</evidence>
<feature type="domain" description="Amine oxidase" evidence="1">
    <location>
        <begin position="68"/>
        <end position="530"/>
    </location>
</feature>
<dbReference type="Proteomes" id="UP001432014">
    <property type="component" value="Chromosome"/>
</dbReference>
<dbReference type="Gene3D" id="3.90.660.10">
    <property type="match status" value="1"/>
</dbReference>
<dbReference type="EMBL" id="CP108482">
    <property type="protein sequence ID" value="WUS58518.1"/>
    <property type="molecule type" value="Genomic_DNA"/>
</dbReference>
<dbReference type="PANTHER" id="PTHR10742">
    <property type="entry name" value="FLAVIN MONOAMINE OXIDASE"/>
    <property type="match status" value="1"/>
</dbReference>
<sequence length="562" mass="61127">MDQPEPGTSRRTFLTAAGAAASATLLQQVMLGAVPATAGPVPDATAAAPSAGGAGDGRTVAILGAGPAGLAAALRFTEAGYRVTVLEATGRVGGRTLTARRGDRLTEEWADGSTRHQTCDFDEGLYVNLGAGRIPYMHQRVIDLCRRLKVPLEPYIHTSTANLYQTDKAWRGGPRHHRRIVNDTRGHLAEALAAVVQQGTQAGDGLTAEQRTRYVGLLTQFGALRADRTYTGSTRSGLARPLTVRQMEEPADPLPLADLLASEFWKHGVQQDANLYCHTTSFQPVGGMDTVWRHAAAALPGGTVRTGAPVSDIQLDGDGVIVGWTEDGAARTGRFDLCLSNIPIPVLRRRVTLHDFSEDFRSAVEDTPFAPACKLAWQADRRFWEGERYQIFGGISWIDHEISQIWYPSHDYFSPTDKGTLIGAYNSYGSARTLGDRSHEDRLGVARAAATKLHDEFASNAIVPDALGLSIAWHKVPYQLGAWADWNPRVVEHKKLYSTLIYPQGQDTFMVIGDQVSALPGWQEGALMSAEWAFDWLHDGRRGVRLPVEQVPDARSLTTSEG</sequence>
<evidence type="ECO:0000313" key="2">
    <source>
        <dbReference type="EMBL" id="WUS58518.1"/>
    </source>
</evidence>
<dbReference type="SUPFAM" id="SSF51905">
    <property type="entry name" value="FAD/NAD(P)-binding domain"/>
    <property type="match status" value="1"/>
</dbReference>
<protein>
    <submittedName>
        <fullName evidence="2">FAD-dependent oxidoreductase</fullName>
    </submittedName>
</protein>
<reference evidence="2 3" key="1">
    <citation type="submission" date="2022-10" db="EMBL/GenBank/DDBJ databases">
        <title>The complete genomes of actinobacterial strains from the NBC collection.</title>
        <authorList>
            <person name="Joergensen T.S."/>
            <person name="Alvarez Arevalo M."/>
            <person name="Sterndorff E.B."/>
            <person name="Faurdal D."/>
            <person name="Vuksanovic O."/>
            <person name="Mourched A.-S."/>
            <person name="Charusanti P."/>
            <person name="Shaw S."/>
            <person name="Blin K."/>
            <person name="Weber T."/>
        </authorList>
    </citation>
    <scope>NUCLEOTIDE SEQUENCE [LARGE SCALE GENOMIC DNA]</scope>
    <source>
        <strain evidence="2 3">NBC_01247</strain>
    </source>
</reference>
<dbReference type="Gene3D" id="3.50.50.60">
    <property type="entry name" value="FAD/NAD(P)-binding domain"/>
    <property type="match status" value="1"/>
</dbReference>
<dbReference type="RefSeq" id="WP_329495255.1">
    <property type="nucleotide sequence ID" value="NZ_CP108460.1"/>
</dbReference>
<keyword evidence="3" id="KW-1185">Reference proteome</keyword>
<dbReference type="InterPro" id="IPR036188">
    <property type="entry name" value="FAD/NAD-bd_sf"/>
</dbReference>
<dbReference type="Pfam" id="PF01593">
    <property type="entry name" value="Amino_oxidase"/>
    <property type="match status" value="1"/>
</dbReference>
<name>A0ABZ1WCL5_9ACTN</name>
<proteinExistence type="predicted"/>
<dbReference type="PANTHER" id="PTHR10742:SF342">
    <property type="entry name" value="AMINE OXIDASE"/>
    <property type="match status" value="1"/>
</dbReference>
<dbReference type="InterPro" id="IPR006311">
    <property type="entry name" value="TAT_signal"/>
</dbReference>
<evidence type="ECO:0000259" key="1">
    <source>
        <dbReference type="Pfam" id="PF01593"/>
    </source>
</evidence>
<dbReference type="InterPro" id="IPR002937">
    <property type="entry name" value="Amino_oxidase"/>
</dbReference>